<dbReference type="AlphaFoldDB" id="A0A6A4HN94"/>
<keyword evidence="1" id="KW-1133">Transmembrane helix</keyword>
<sequence>MKSVTTSTAFSSTAFSSTLIYLLLIPSYLPVFFIGATEQPRPMNHNIQNRLTVINTDDNIAASSSELHCRSRASPSETSL</sequence>
<dbReference type="Proteomes" id="UP000799118">
    <property type="component" value="Unassembled WGS sequence"/>
</dbReference>
<keyword evidence="3" id="KW-1185">Reference proteome</keyword>
<evidence type="ECO:0000313" key="3">
    <source>
        <dbReference type="Proteomes" id="UP000799118"/>
    </source>
</evidence>
<gene>
    <name evidence="2" type="ORF">BT96DRAFT_689831</name>
</gene>
<dbReference type="EMBL" id="ML769469">
    <property type="protein sequence ID" value="KAE9399483.1"/>
    <property type="molecule type" value="Genomic_DNA"/>
</dbReference>
<reference evidence="2" key="1">
    <citation type="journal article" date="2019" name="Environ. Microbiol.">
        <title>Fungal ecological strategies reflected in gene transcription - a case study of two litter decomposers.</title>
        <authorList>
            <person name="Barbi F."/>
            <person name="Kohler A."/>
            <person name="Barry K."/>
            <person name="Baskaran P."/>
            <person name="Daum C."/>
            <person name="Fauchery L."/>
            <person name="Ihrmark K."/>
            <person name="Kuo A."/>
            <person name="LaButti K."/>
            <person name="Lipzen A."/>
            <person name="Morin E."/>
            <person name="Grigoriev I.V."/>
            <person name="Henrissat B."/>
            <person name="Lindahl B."/>
            <person name="Martin F."/>
        </authorList>
    </citation>
    <scope>NUCLEOTIDE SEQUENCE</scope>
    <source>
        <strain evidence="2">JB14</strain>
    </source>
</reference>
<organism evidence="2 3">
    <name type="scientific">Gymnopus androsaceus JB14</name>
    <dbReference type="NCBI Taxonomy" id="1447944"/>
    <lineage>
        <taxon>Eukaryota</taxon>
        <taxon>Fungi</taxon>
        <taxon>Dikarya</taxon>
        <taxon>Basidiomycota</taxon>
        <taxon>Agaricomycotina</taxon>
        <taxon>Agaricomycetes</taxon>
        <taxon>Agaricomycetidae</taxon>
        <taxon>Agaricales</taxon>
        <taxon>Marasmiineae</taxon>
        <taxon>Omphalotaceae</taxon>
        <taxon>Gymnopus</taxon>
    </lineage>
</organism>
<keyword evidence="1" id="KW-0812">Transmembrane</keyword>
<keyword evidence="1" id="KW-0472">Membrane</keyword>
<evidence type="ECO:0000256" key="1">
    <source>
        <dbReference type="SAM" id="Phobius"/>
    </source>
</evidence>
<evidence type="ECO:0000313" key="2">
    <source>
        <dbReference type="EMBL" id="KAE9399483.1"/>
    </source>
</evidence>
<accession>A0A6A4HN94</accession>
<proteinExistence type="predicted"/>
<protein>
    <submittedName>
        <fullName evidence="2">Uncharacterized protein</fullName>
    </submittedName>
</protein>
<feature type="transmembrane region" description="Helical" evidence="1">
    <location>
        <begin position="20"/>
        <end position="37"/>
    </location>
</feature>
<name>A0A6A4HN94_9AGAR</name>